<proteinExistence type="predicted"/>
<dbReference type="SUPFAM" id="SSF51905">
    <property type="entry name" value="FAD/NAD(P)-binding domain"/>
    <property type="match status" value="1"/>
</dbReference>
<dbReference type="Gene3D" id="1.10.8.260">
    <property type="entry name" value="HI0933 insert domain-like"/>
    <property type="match status" value="1"/>
</dbReference>
<evidence type="ECO:0000256" key="1">
    <source>
        <dbReference type="ARBA" id="ARBA00001974"/>
    </source>
</evidence>
<keyword evidence="2" id="KW-0285">Flavoprotein</keyword>
<dbReference type="InterPro" id="IPR023166">
    <property type="entry name" value="BaiN-like_dom_sf"/>
</dbReference>
<evidence type="ECO:0000313" key="7">
    <source>
        <dbReference type="Proteomes" id="UP000526184"/>
    </source>
</evidence>
<dbReference type="PANTHER" id="PTHR42887:SF2">
    <property type="entry name" value="OS12G0638800 PROTEIN"/>
    <property type="match status" value="1"/>
</dbReference>
<accession>A0A7Z0PFT4</accession>
<keyword evidence="7" id="KW-1185">Reference proteome</keyword>
<feature type="domain" description="RsdA/BaiN/AoA(So)-like insert" evidence="5">
    <location>
        <begin position="188"/>
        <end position="349"/>
    </location>
</feature>
<evidence type="ECO:0000256" key="2">
    <source>
        <dbReference type="ARBA" id="ARBA00022630"/>
    </source>
</evidence>
<dbReference type="Gene3D" id="2.40.30.10">
    <property type="entry name" value="Translation factors"/>
    <property type="match status" value="1"/>
</dbReference>
<evidence type="ECO:0000256" key="3">
    <source>
        <dbReference type="ARBA" id="ARBA00022827"/>
    </source>
</evidence>
<sequence length="404" mass="45876">MRVGIVGAGASGVLCAIYAAYKGHDVILFERKDRMLKKVLITGNGTCNFTNINAGYGNYFSIEEKIDERLFKEYSYQDVISFFKTLGIEYKVEKFGKVYPLSYQASSIVDALRFKVESMRNIEVKLNFEVSKIRKKNNVFNVTNLDNENVVVDRLVMATGGISYPELGSNGSGYELANKMGHSKTEIYPVLVQLKVDKKYAKGLEGVKQKVKLSVYKGDEFLRSDENELLFTPYGVSGPCIFNLSYLTAIYNMDILYWHVDFLSMYSEDELRDMLYFRKKQLGYLEIEYYLNGLVNKKFAGYLLKSVGIEKLNFKVSELSDDIIEKLVEKLKKFVFKVYDTTGFSNAQVTAGGIRLSEVDNYSLESKIIPGLYFTGEVLDIFGDCGGYNLNWCFISGMHVGKNI</sequence>
<dbReference type="InterPro" id="IPR004792">
    <property type="entry name" value="BaiN-like"/>
</dbReference>
<dbReference type="InterPro" id="IPR055178">
    <property type="entry name" value="RsdA/BaiN/AoA(So)-like_dom"/>
</dbReference>
<comment type="caution">
    <text evidence="6">The sequence shown here is derived from an EMBL/GenBank/DDBJ whole genome shotgun (WGS) entry which is preliminary data.</text>
</comment>
<gene>
    <name evidence="6" type="ORF">HP397_03905</name>
</gene>
<organism evidence="6 7">
    <name type="scientific">Streptobacillus felis</name>
    <dbReference type="NCBI Taxonomy" id="1384509"/>
    <lineage>
        <taxon>Bacteria</taxon>
        <taxon>Fusobacteriati</taxon>
        <taxon>Fusobacteriota</taxon>
        <taxon>Fusobacteriia</taxon>
        <taxon>Fusobacteriales</taxon>
        <taxon>Leptotrichiaceae</taxon>
        <taxon>Streptobacillus</taxon>
    </lineage>
</organism>
<dbReference type="InterPro" id="IPR057661">
    <property type="entry name" value="RsdA/BaiN/AoA(So)_Rossmann"/>
</dbReference>
<dbReference type="InterPro" id="IPR036188">
    <property type="entry name" value="FAD/NAD-bd_sf"/>
</dbReference>
<dbReference type="NCBIfam" id="TIGR00275">
    <property type="entry name" value="aminoacetone oxidase family FAD-binding enzyme"/>
    <property type="match status" value="1"/>
</dbReference>
<protein>
    <submittedName>
        <fullName evidence="6">Aminoacetone oxidase family FAD-binding enzyme</fullName>
    </submittedName>
</protein>
<dbReference type="Pfam" id="PF22780">
    <property type="entry name" value="HI0933_like_1st"/>
    <property type="match status" value="1"/>
</dbReference>
<evidence type="ECO:0000259" key="5">
    <source>
        <dbReference type="Pfam" id="PF22780"/>
    </source>
</evidence>
<dbReference type="Proteomes" id="UP000526184">
    <property type="component" value="Unassembled WGS sequence"/>
</dbReference>
<feature type="domain" description="RsdA/BaiN/AoA(So)-like Rossmann fold-like" evidence="4">
    <location>
        <begin position="3"/>
        <end position="402"/>
    </location>
</feature>
<dbReference type="PANTHER" id="PTHR42887">
    <property type="entry name" value="OS12G0638800 PROTEIN"/>
    <property type="match status" value="1"/>
</dbReference>
<dbReference type="Gene3D" id="3.50.50.60">
    <property type="entry name" value="FAD/NAD(P)-binding domain"/>
    <property type="match status" value="1"/>
</dbReference>
<evidence type="ECO:0000313" key="6">
    <source>
        <dbReference type="EMBL" id="NYV27961.1"/>
    </source>
</evidence>
<evidence type="ECO:0000259" key="4">
    <source>
        <dbReference type="Pfam" id="PF03486"/>
    </source>
</evidence>
<reference evidence="6 7" key="1">
    <citation type="submission" date="2020-05" db="EMBL/GenBank/DDBJ databases">
        <title>Streptobacillus felis strain LHL191014123.</title>
        <authorList>
            <person name="Fawzy A."/>
            <person name="Rau J."/>
            <person name="Risse K."/>
            <person name="Schauerte N."/>
            <person name="Geiger C."/>
            <person name="Blom J."/>
            <person name="Imirzalioglu C."/>
            <person name="Falgenhauer J."/>
            <person name="Bach A."/>
            <person name="Herden C."/>
            <person name="Eisenberg T."/>
        </authorList>
    </citation>
    <scope>NUCLEOTIDE SEQUENCE [LARGE SCALE GENOMIC DNA]</scope>
    <source>
        <strain evidence="6 7">LHL191014123</strain>
    </source>
</reference>
<dbReference type="Pfam" id="PF03486">
    <property type="entry name" value="HI0933_like"/>
    <property type="match status" value="1"/>
</dbReference>
<comment type="cofactor">
    <cofactor evidence="1">
        <name>FAD</name>
        <dbReference type="ChEBI" id="CHEBI:57692"/>
    </cofactor>
</comment>
<dbReference type="EMBL" id="JABMKT010000017">
    <property type="protein sequence ID" value="NYV27961.1"/>
    <property type="molecule type" value="Genomic_DNA"/>
</dbReference>
<keyword evidence="3" id="KW-0274">FAD</keyword>
<dbReference type="RefSeq" id="WP_180136083.1">
    <property type="nucleotide sequence ID" value="NZ_JABMKT010000017.1"/>
</dbReference>
<dbReference type="SUPFAM" id="SSF160996">
    <property type="entry name" value="HI0933 insert domain-like"/>
    <property type="match status" value="1"/>
</dbReference>
<dbReference type="AlphaFoldDB" id="A0A7Z0PFT4"/>
<name>A0A7Z0PFT4_9FUSO</name>